<evidence type="ECO:0000313" key="1">
    <source>
        <dbReference type="EMBL" id="KAH9366013.1"/>
    </source>
</evidence>
<evidence type="ECO:0000313" key="2">
    <source>
        <dbReference type="Proteomes" id="UP000821853"/>
    </source>
</evidence>
<proteinExistence type="predicted"/>
<dbReference type="OrthoDB" id="10514841at2759"/>
<sequence>MDVCETINGHTHTSKVWAFVQSIFGKRKTNNGDARVAIREGVSLDELAEEAATTFFSHTSHPSATTYNRDNTTADEEAYNVPFTMTELHHALERANARSMPGAYKVCVAHLRSLPDCHKQALPDEINHIWDSGELPKTWKFAIVNPS</sequence>
<gene>
    <name evidence="1" type="ORF">HPB48_021325</name>
</gene>
<name>A0A9J6FS80_HAELO</name>
<reference evidence="1 2" key="1">
    <citation type="journal article" date="2020" name="Cell">
        <title>Large-Scale Comparative Analyses of Tick Genomes Elucidate Their Genetic Diversity and Vector Capacities.</title>
        <authorList>
            <consortium name="Tick Genome and Microbiome Consortium (TIGMIC)"/>
            <person name="Jia N."/>
            <person name="Wang J."/>
            <person name="Shi W."/>
            <person name="Du L."/>
            <person name="Sun Y."/>
            <person name="Zhan W."/>
            <person name="Jiang J.F."/>
            <person name="Wang Q."/>
            <person name="Zhang B."/>
            <person name="Ji P."/>
            <person name="Bell-Sakyi L."/>
            <person name="Cui X.M."/>
            <person name="Yuan T.T."/>
            <person name="Jiang B.G."/>
            <person name="Yang W.F."/>
            <person name="Lam T.T."/>
            <person name="Chang Q.C."/>
            <person name="Ding S.J."/>
            <person name="Wang X.J."/>
            <person name="Zhu J.G."/>
            <person name="Ruan X.D."/>
            <person name="Zhao L."/>
            <person name="Wei J.T."/>
            <person name="Ye R.Z."/>
            <person name="Que T.C."/>
            <person name="Du C.H."/>
            <person name="Zhou Y.H."/>
            <person name="Cheng J.X."/>
            <person name="Dai P.F."/>
            <person name="Guo W.B."/>
            <person name="Han X.H."/>
            <person name="Huang E.J."/>
            <person name="Li L.F."/>
            <person name="Wei W."/>
            <person name="Gao Y.C."/>
            <person name="Liu J.Z."/>
            <person name="Shao H.Z."/>
            <person name="Wang X."/>
            <person name="Wang C.C."/>
            <person name="Yang T.C."/>
            <person name="Huo Q.B."/>
            <person name="Li W."/>
            <person name="Chen H.Y."/>
            <person name="Chen S.E."/>
            <person name="Zhou L.G."/>
            <person name="Ni X.B."/>
            <person name="Tian J.H."/>
            <person name="Sheng Y."/>
            <person name="Liu T."/>
            <person name="Pan Y.S."/>
            <person name="Xia L.Y."/>
            <person name="Li J."/>
            <person name="Zhao F."/>
            <person name="Cao W.C."/>
        </authorList>
    </citation>
    <scope>NUCLEOTIDE SEQUENCE [LARGE SCALE GENOMIC DNA]</scope>
    <source>
        <strain evidence="1">HaeL-2018</strain>
    </source>
</reference>
<dbReference type="AlphaFoldDB" id="A0A9J6FS80"/>
<accession>A0A9J6FS80</accession>
<organism evidence="1 2">
    <name type="scientific">Haemaphysalis longicornis</name>
    <name type="common">Bush tick</name>
    <dbReference type="NCBI Taxonomy" id="44386"/>
    <lineage>
        <taxon>Eukaryota</taxon>
        <taxon>Metazoa</taxon>
        <taxon>Ecdysozoa</taxon>
        <taxon>Arthropoda</taxon>
        <taxon>Chelicerata</taxon>
        <taxon>Arachnida</taxon>
        <taxon>Acari</taxon>
        <taxon>Parasitiformes</taxon>
        <taxon>Ixodida</taxon>
        <taxon>Ixodoidea</taxon>
        <taxon>Ixodidae</taxon>
        <taxon>Haemaphysalinae</taxon>
        <taxon>Haemaphysalis</taxon>
    </lineage>
</organism>
<dbReference type="Proteomes" id="UP000821853">
    <property type="component" value="Chromosome 2"/>
</dbReference>
<protein>
    <submittedName>
        <fullName evidence="1">Uncharacterized protein</fullName>
    </submittedName>
</protein>
<keyword evidence="2" id="KW-1185">Reference proteome</keyword>
<dbReference type="VEuPathDB" id="VectorBase:HLOH_055749"/>
<comment type="caution">
    <text evidence="1">The sequence shown here is derived from an EMBL/GenBank/DDBJ whole genome shotgun (WGS) entry which is preliminary data.</text>
</comment>
<dbReference type="EMBL" id="JABSTR010000004">
    <property type="protein sequence ID" value="KAH9366013.1"/>
    <property type="molecule type" value="Genomic_DNA"/>
</dbReference>